<protein>
    <submittedName>
        <fullName evidence="1">Uncharacterized protein</fullName>
    </submittedName>
</protein>
<dbReference type="EMBL" id="FRBX01000001">
    <property type="protein sequence ID" value="SHL56717.1"/>
    <property type="molecule type" value="Genomic_DNA"/>
</dbReference>
<dbReference type="AlphaFoldDB" id="A0AB36P014"/>
<dbReference type="Proteomes" id="UP000184216">
    <property type="component" value="Unassembled WGS sequence"/>
</dbReference>
<dbReference type="EMBL" id="MUHB01000010">
    <property type="protein sequence ID" value="OXB04393.1"/>
    <property type="molecule type" value="Genomic_DNA"/>
</dbReference>
<evidence type="ECO:0000313" key="3">
    <source>
        <dbReference type="Proteomes" id="UP000184216"/>
    </source>
</evidence>
<organism evidence="1 4">
    <name type="scientific">Flavobacterium pectinovorum</name>
    <dbReference type="NCBI Taxonomy" id="29533"/>
    <lineage>
        <taxon>Bacteria</taxon>
        <taxon>Pseudomonadati</taxon>
        <taxon>Bacteroidota</taxon>
        <taxon>Flavobacteriia</taxon>
        <taxon>Flavobacteriales</taxon>
        <taxon>Flavobacteriaceae</taxon>
        <taxon>Flavobacterium</taxon>
    </lineage>
</organism>
<evidence type="ECO:0000313" key="2">
    <source>
        <dbReference type="EMBL" id="SHL56717.1"/>
    </source>
</evidence>
<gene>
    <name evidence="1" type="ORF">B0A72_12925</name>
    <name evidence="2" type="ORF">SAMN05444387_0934</name>
</gene>
<reference evidence="2 3" key="2">
    <citation type="submission" date="2016-11" db="EMBL/GenBank/DDBJ databases">
        <authorList>
            <person name="Varghese N."/>
            <person name="Submissions S."/>
        </authorList>
    </citation>
    <scope>NUCLEOTIDE SEQUENCE [LARGE SCALE GENOMIC DNA]</scope>
    <source>
        <strain evidence="2 3">DSM 6368</strain>
    </source>
</reference>
<reference evidence="1 4" key="1">
    <citation type="submission" date="2016-11" db="EMBL/GenBank/DDBJ databases">
        <title>Whole genomes of Flavobacteriaceae.</title>
        <authorList>
            <person name="Stine C."/>
            <person name="Li C."/>
            <person name="Tadesse D."/>
        </authorList>
    </citation>
    <scope>NUCLEOTIDE SEQUENCE [LARGE SCALE GENOMIC DNA]</scope>
    <source>
        <strain evidence="1 4">ATCC 19366</strain>
    </source>
</reference>
<dbReference type="RefSeq" id="WP_073393899.1">
    <property type="nucleotide sequence ID" value="NZ_FRBX01000001.1"/>
</dbReference>
<sequence>MENESAGFALIAIKTEQFALFEENYSSKKEMNVTTSLEFKINEGEKRIGVFATFTFDQTKKPFVKTQVSCHFVIDPNSWKSFIKNDLIIFPKSFIGHLTMLTIGTARGVLHAKTEGTEFNKFILPVINVNELVDKDAEFTISI</sequence>
<evidence type="ECO:0000313" key="1">
    <source>
        <dbReference type="EMBL" id="OXB04393.1"/>
    </source>
</evidence>
<evidence type="ECO:0000313" key="4">
    <source>
        <dbReference type="Proteomes" id="UP000198431"/>
    </source>
</evidence>
<accession>A0AB36P014</accession>
<dbReference type="Proteomes" id="UP000198431">
    <property type="component" value="Unassembled WGS sequence"/>
</dbReference>
<proteinExistence type="predicted"/>
<comment type="caution">
    <text evidence="1">The sequence shown here is derived from an EMBL/GenBank/DDBJ whole genome shotgun (WGS) entry which is preliminary data.</text>
</comment>
<keyword evidence="3" id="KW-1185">Reference proteome</keyword>
<name>A0AB36P014_9FLAO</name>